<feature type="domain" description="HTH gntR-type" evidence="4">
    <location>
        <begin position="33"/>
        <end position="101"/>
    </location>
</feature>
<dbReference type="InterPro" id="IPR000524">
    <property type="entry name" value="Tscrpt_reg_HTH_GntR"/>
</dbReference>
<keyword evidence="2" id="KW-0238">DNA-binding</keyword>
<evidence type="ECO:0000313" key="5">
    <source>
        <dbReference type="EMBL" id="SCW42627.1"/>
    </source>
</evidence>
<keyword evidence="1" id="KW-0805">Transcription regulation</keyword>
<dbReference type="SMART" id="SM00345">
    <property type="entry name" value="HTH_GNTR"/>
    <property type="match status" value="1"/>
</dbReference>
<accession>A0A1G4QDU2</accession>
<dbReference type="AlphaFoldDB" id="A0A1G4QDU2"/>
<evidence type="ECO:0000256" key="1">
    <source>
        <dbReference type="ARBA" id="ARBA00023015"/>
    </source>
</evidence>
<dbReference type="PRINTS" id="PR00035">
    <property type="entry name" value="HTHGNTR"/>
</dbReference>
<keyword evidence="6" id="KW-1185">Reference proteome</keyword>
<protein>
    <submittedName>
        <fullName evidence="5">GntR family transcriptional regulator</fullName>
    </submittedName>
</protein>
<dbReference type="InterPro" id="IPR028978">
    <property type="entry name" value="Chorismate_lyase_/UTRA_dom_sf"/>
</dbReference>
<dbReference type="PANTHER" id="PTHR44846:SF1">
    <property type="entry name" value="MANNOSYL-D-GLYCERATE TRANSPORT_METABOLISM SYSTEM REPRESSOR MNGR-RELATED"/>
    <property type="match status" value="1"/>
</dbReference>
<dbReference type="InterPro" id="IPR036388">
    <property type="entry name" value="WH-like_DNA-bd_sf"/>
</dbReference>
<dbReference type="CDD" id="cd07377">
    <property type="entry name" value="WHTH_GntR"/>
    <property type="match status" value="1"/>
</dbReference>
<dbReference type="SUPFAM" id="SSF64288">
    <property type="entry name" value="Chorismate lyase-like"/>
    <property type="match status" value="1"/>
</dbReference>
<dbReference type="Gene3D" id="1.10.10.10">
    <property type="entry name" value="Winged helix-like DNA-binding domain superfamily/Winged helix DNA-binding domain"/>
    <property type="match status" value="1"/>
</dbReference>
<reference evidence="6" key="1">
    <citation type="submission" date="2016-10" db="EMBL/GenBank/DDBJ databases">
        <authorList>
            <person name="Varghese N."/>
            <person name="Submissions S."/>
        </authorList>
    </citation>
    <scope>NUCLEOTIDE SEQUENCE [LARGE SCALE GENOMIC DNA]</scope>
    <source>
        <strain evidence="6">CGMCC 1.3431</strain>
    </source>
</reference>
<dbReference type="SMART" id="SM00866">
    <property type="entry name" value="UTRA"/>
    <property type="match status" value="1"/>
</dbReference>
<dbReference type="Proteomes" id="UP000199150">
    <property type="component" value="Unassembled WGS sequence"/>
</dbReference>
<keyword evidence="3" id="KW-0804">Transcription</keyword>
<dbReference type="InterPro" id="IPR050679">
    <property type="entry name" value="Bact_HTH_transcr_reg"/>
</dbReference>
<dbReference type="PANTHER" id="PTHR44846">
    <property type="entry name" value="MANNOSYL-D-GLYCERATE TRANSPORT/METABOLISM SYSTEM REPRESSOR MNGR-RELATED"/>
    <property type="match status" value="1"/>
</dbReference>
<sequence>MNAPSRSKTYAAAKVPDMSFAETIGRLAKDDPAPLYLQLQRALRDAIQSRQLHQDDAIPPERDLAEEFDVSRITVRKAIDGLVSEGLLTRRRGAGTFVASRVEKSFSKLSSFSEDMISRGRKPHSEWVSKSAGAVTPEESLSLGLSPGALVYRFHRVRYADNTTMALEYSTIPGYCLASPEAVTSSLYDALEKTGHRPVRALQRLRAVAFLPEQAERLGVKPGDPGLFIERRGFLQDGRAAEFTQSYYRGDAYDVVAELNDIS</sequence>
<dbReference type="FunFam" id="1.10.10.10:FF:000079">
    <property type="entry name" value="GntR family transcriptional regulator"/>
    <property type="match status" value="1"/>
</dbReference>
<dbReference type="EMBL" id="FMTS01000001">
    <property type="protein sequence ID" value="SCW42627.1"/>
    <property type="molecule type" value="Genomic_DNA"/>
</dbReference>
<proteinExistence type="predicted"/>
<evidence type="ECO:0000259" key="4">
    <source>
        <dbReference type="PROSITE" id="PS50949"/>
    </source>
</evidence>
<dbReference type="STRING" id="260084.SAMN02927928_1141"/>
<dbReference type="GO" id="GO:0045892">
    <property type="term" value="P:negative regulation of DNA-templated transcription"/>
    <property type="evidence" value="ECO:0007669"/>
    <property type="project" value="TreeGrafter"/>
</dbReference>
<dbReference type="InterPro" id="IPR036390">
    <property type="entry name" value="WH_DNA-bd_sf"/>
</dbReference>
<evidence type="ECO:0000313" key="6">
    <source>
        <dbReference type="Proteomes" id="UP000199150"/>
    </source>
</evidence>
<evidence type="ECO:0000256" key="2">
    <source>
        <dbReference type="ARBA" id="ARBA00023125"/>
    </source>
</evidence>
<dbReference type="InterPro" id="IPR011663">
    <property type="entry name" value="UTRA"/>
</dbReference>
<evidence type="ECO:0000256" key="3">
    <source>
        <dbReference type="ARBA" id="ARBA00023163"/>
    </source>
</evidence>
<dbReference type="GO" id="GO:0003677">
    <property type="term" value="F:DNA binding"/>
    <property type="evidence" value="ECO:0007669"/>
    <property type="project" value="UniProtKB-KW"/>
</dbReference>
<dbReference type="Gene3D" id="3.40.1410.10">
    <property type="entry name" value="Chorismate lyase-like"/>
    <property type="match status" value="1"/>
</dbReference>
<dbReference type="GO" id="GO:0003700">
    <property type="term" value="F:DNA-binding transcription factor activity"/>
    <property type="evidence" value="ECO:0007669"/>
    <property type="project" value="InterPro"/>
</dbReference>
<dbReference type="Pfam" id="PF07702">
    <property type="entry name" value="UTRA"/>
    <property type="match status" value="1"/>
</dbReference>
<dbReference type="PROSITE" id="PS50949">
    <property type="entry name" value="HTH_GNTR"/>
    <property type="match status" value="1"/>
</dbReference>
<organism evidence="5 6">
    <name type="scientific">Asticcacaulis taihuensis</name>
    <dbReference type="NCBI Taxonomy" id="260084"/>
    <lineage>
        <taxon>Bacteria</taxon>
        <taxon>Pseudomonadati</taxon>
        <taxon>Pseudomonadota</taxon>
        <taxon>Alphaproteobacteria</taxon>
        <taxon>Caulobacterales</taxon>
        <taxon>Caulobacteraceae</taxon>
        <taxon>Asticcacaulis</taxon>
    </lineage>
</organism>
<dbReference type="SUPFAM" id="SSF46785">
    <property type="entry name" value="Winged helix' DNA-binding domain"/>
    <property type="match status" value="1"/>
</dbReference>
<dbReference type="Pfam" id="PF00392">
    <property type="entry name" value="GntR"/>
    <property type="match status" value="1"/>
</dbReference>
<name>A0A1G4QDU2_9CAUL</name>
<gene>
    <name evidence="5" type="ORF">SAMN02927928_1141</name>
</gene>